<dbReference type="EMBL" id="VJVV01000008">
    <property type="protein sequence ID" value="TRO80242.1"/>
    <property type="molecule type" value="Genomic_DNA"/>
</dbReference>
<dbReference type="InterPro" id="IPR045886">
    <property type="entry name" value="ThiF/MoeB/HesA"/>
</dbReference>
<evidence type="ECO:0000259" key="1">
    <source>
        <dbReference type="Pfam" id="PF00899"/>
    </source>
</evidence>
<dbReference type="PANTHER" id="PTHR43267">
    <property type="entry name" value="TRNA THREONYLCARBAMOYLADENOSINE DEHYDRATASE"/>
    <property type="match status" value="1"/>
</dbReference>
<dbReference type="GO" id="GO:0061503">
    <property type="term" value="F:tRNA threonylcarbamoyladenosine dehydratase"/>
    <property type="evidence" value="ECO:0007669"/>
    <property type="project" value="TreeGrafter"/>
</dbReference>
<dbReference type="InterPro" id="IPR012729">
    <property type="entry name" value="ThiF_fam2"/>
</dbReference>
<reference evidence="3 4" key="1">
    <citation type="submission" date="2019-07" db="EMBL/GenBank/DDBJ databases">
        <title>Insights of Desulfuromonas acetexigens electromicrobiology.</title>
        <authorList>
            <person name="Katuri K."/>
            <person name="Sapireddy V."/>
            <person name="Shaw D.R."/>
            <person name="Saikaly P."/>
        </authorList>
    </citation>
    <scope>NUCLEOTIDE SEQUENCE [LARGE SCALE GENOMIC DNA]</scope>
    <source>
        <strain evidence="3 4">2873</strain>
    </source>
</reference>
<dbReference type="Pfam" id="PF14453">
    <property type="entry name" value="ThiS-like"/>
    <property type="match status" value="1"/>
</dbReference>
<dbReference type="InterPro" id="IPR032726">
    <property type="entry name" value="ThiS-like_dom"/>
</dbReference>
<sequence length="268" mass="28411">MQIEINERPTEIAAGTTLAQLRDAVKPEADLCIRNGHPEREDVSLAPGDRVVFIRRGEIPAAEDLEALLAARHTPGVHARIKSATVGIAGCGGLGSAIAVALARTGVGHLILADFDVVEPSNLNRQQYFVDQIGLPKVLALRDNLTRINPYVRVTAHNERLTPENIPARFAAVDVLVEAFDAADQKAMLAQVFLSKVPGKPLVMGSGMAGFGPSNTILTRRAAANLYLIGDGETAARPGEGLMAPRVGIAAHHQANAVLRLLLGEEPA</sequence>
<proteinExistence type="predicted"/>
<organism evidence="3 4">
    <name type="scientific">Trichloromonas acetexigens</name>
    <dbReference type="NCBI Taxonomy" id="38815"/>
    <lineage>
        <taxon>Bacteria</taxon>
        <taxon>Pseudomonadati</taxon>
        <taxon>Thermodesulfobacteriota</taxon>
        <taxon>Desulfuromonadia</taxon>
        <taxon>Desulfuromonadales</taxon>
        <taxon>Trichloromonadaceae</taxon>
        <taxon>Trichloromonas</taxon>
    </lineage>
</organism>
<dbReference type="GO" id="GO:0061504">
    <property type="term" value="P:cyclic threonylcarbamoyladenosine biosynthetic process"/>
    <property type="evidence" value="ECO:0007669"/>
    <property type="project" value="TreeGrafter"/>
</dbReference>
<accession>A0A550JAW8</accession>
<feature type="domain" description="THIF-type NAD/FAD binding fold" evidence="1">
    <location>
        <begin position="78"/>
        <end position="266"/>
    </location>
</feature>
<evidence type="ECO:0000313" key="4">
    <source>
        <dbReference type="Proteomes" id="UP000317155"/>
    </source>
</evidence>
<protein>
    <submittedName>
        <fullName evidence="3">Sulfur carrier protein ThiS adenylyltransferase ThiF</fullName>
    </submittedName>
</protein>
<dbReference type="Pfam" id="PF00899">
    <property type="entry name" value="ThiF"/>
    <property type="match status" value="1"/>
</dbReference>
<dbReference type="PANTHER" id="PTHR43267:SF3">
    <property type="entry name" value="THIF PROTEIN"/>
    <property type="match status" value="1"/>
</dbReference>
<dbReference type="OrthoDB" id="9804286at2"/>
<dbReference type="GO" id="GO:0016779">
    <property type="term" value="F:nucleotidyltransferase activity"/>
    <property type="evidence" value="ECO:0007669"/>
    <property type="project" value="UniProtKB-KW"/>
</dbReference>
<dbReference type="GO" id="GO:0008641">
    <property type="term" value="F:ubiquitin-like modifier activating enzyme activity"/>
    <property type="evidence" value="ECO:0007669"/>
    <property type="project" value="InterPro"/>
</dbReference>
<gene>
    <name evidence="3" type="primary">thiF</name>
    <name evidence="3" type="ORF">FL622_11440</name>
</gene>
<dbReference type="InterPro" id="IPR035985">
    <property type="entry name" value="Ubiquitin-activating_enz"/>
</dbReference>
<evidence type="ECO:0000313" key="3">
    <source>
        <dbReference type="EMBL" id="TRO80242.1"/>
    </source>
</evidence>
<dbReference type="NCBIfam" id="TIGR02354">
    <property type="entry name" value="thiF_fam2"/>
    <property type="match status" value="1"/>
</dbReference>
<dbReference type="Gene3D" id="3.40.50.720">
    <property type="entry name" value="NAD(P)-binding Rossmann-like Domain"/>
    <property type="match status" value="1"/>
</dbReference>
<dbReference type="NCBIfam" id="NF006395">
    <property type="entry name" value="PRK08644.1"/>
    <property type="match status" value="1"/>
</dbReference>
<dbReference type="SUPFAM" id="SSF69572">
    <property type="entry name" value="Activating enzymes of the ubiquitin-like proteins"/>
    <property type="match status" value="1"/>
</dbReference>
<name>A0A550JAW8_9BACT</name>
<keyword evidence="3" id="KW-0548">Nucleotidyltransferase</keyword>
<dbReference type="AlphaFoldDB" id="A0A550JAW8"/>
<evidence type="ECO:0000259" key="2">
    <source>
        <dbReference type="Pfam" id="PF14453"/>
    </source>
</evidence>
<dbReference type="CDD" id="cd01487">
    <property type="entry name" value="E1_ThiF_like"/>
    <property type="match status" value="1"/>
</dbReference>
<comment type="caution">
    <text evidence="3">The sequence shown here is derived from an EMBL/GenBank/DDBJ whole genome shotgun (WGS) entry which is preliminary data.</text>
</comment>
<feature type="domain" description="ThiS-like ubiquitin" evidence="2">
    <location>
        <begin position="1"/>
        <end position="57"/>
    </location>
</feature>
<keyword evidence="3" id="KW-0808">Transferase</keyword>
<keyword evidence="4" id="KW-1185">Reference proteome</keyword>
<dbReference type="RefSeq" id="WP_092058418.1">
    <property type="nucleotide sequence ID" value="NZ_FOJJ01000040.1"/>
</dbReference>
<dbReference type="Proteomes" id="UP000317155">
    <property type="component" value="Unassembled WGS sequence"/>
</dbReference>
<dbReference type="InterPro" id="IPR000594">
    <property type="entry name" value="ThiF_NAD_FAD-bd"/>
</dbReference>